<proteinExistence type="predicted"/>
<accession>A0AAE1FW74</accession>
<evidence type="ECO:0000313" key="1">
    <source>
        <dbReference type="EMBL" id="KAK3881772.1"/>
    </source>
</evidence>
<comment type="caution">
    <text evidence="1">The sequence shown here is derived from an EMBL/GenBank/DDBJ whole genome shotgun (WGS) entry which is preliminary data.</text>
</comment>
<dbReference type="Proteomes" id="UP001286313">
    <property type="component" value="Unassembled WGS sequence"/>
</dbReference>
<sequence>MYRHITSIRMNMVTLRSGLLASKFQGSTSILQPCSQHLAFCWSPSLRTNGILHSFHSKKHLFGIVSQSPTIFVGKHPLDVRLLNIQPGEVKPQVLSSLVEKLVPWSFGFCTTPTQKIFLNEHNFRYPVYYNKLLGYDKF</sequence>
<evidence type="ECO:0000313" key="2">
    <source>
        <dbReference type="Proteomes" id="UP001286313"/>
    </source>
</evidence>
<dbReference type="EMBL" id="JAWQEG010001178">
    <property type="protein sequence ID" value="KAK3881772.1"/>
    <property type="molecule type" value="Genomic_DNA"/>
</dbReference>
<reference evidence="1" key="1">
    <citation type="submission" date="2023-10" db="EMBL/GenBank/DDBJ databases">
        <title>Genome assemblies of two species of porcelain crab, Petrolisthes cinctipes and Petrolisthes manimaculis (Anomura: Porcellanidae).</title>
        <authorList>
            <person name="Angst P."/>
        </authorList>
    </citation>
    <scope>NUCLEOTIDE SEQUENCE</scope>
    <source>
        <strain evidence="1">PB745_01</strain>
        <tissue evidence="1">Gill</tissue>
    </source>
</reference>
<keyword evidence="2" id="KW-1185">Reference proteome</keyword>
<protein>
    <submittedName>
        <fullName evidence="1">Uncharacterized protein</fullName>
    </submittedName>
</protein>
<dbReference type="AlphaFoldDB" id="A0AAE1FW74"/>
<organism evidence="1 2">
    <name type="scientific">Petrolisthes cinctipes</name>
    <name type="common">Flat porcelain crab</name>
    <dbReference type="NCBI Taxonomy" id="88211"/>
    <lineage>
        <taxon>Eukaryota</taxon>
        <taxon>Metazoa</taxon>
        <taxon>Ecdysozoa</taxon>
        <taxon>Arthropoda</taxon>
        <taxon>Crustacea</taxon>
        <taxon>Multicrustacea</taxon>
        <taxon>Malacostraca</taxon>
        <taxon>Eumalacostraca</taxon>
        <taxon>Eucarida</taxon>
        <taxon>Decapoda</taxon>
        <taxon>Pleocyemata</taxon>
        <taxon>Anomura</taxon>
        <taxon>Galatheoidea</taxon>
        <taxon>Porcellanidae</taxon>
        <taxon>Petrolisthes</taxon>
    </lineage>
</organism>
<name>A0AAE1FW74_PETCI</name>
<gene>
    <name evidence="1" type="ORF">Pcinc_013803</name>
</gene>